<sequence length="69" mass="8650">MEKDLTEINLILFNFFPQEICELILNKIKFKCKICKKYFNYELKFDKCIKCKKFIHNLKYAENWKEMRF</sequence>
<dbReference type="EMBL" id="MK250087">
    <property type="protein sequence ID" value="QDY52032.1"/>
    <property type="molecule type" value="Genomic_DNA"/>
</dbReference>
<accession>A0A5B8IIA3</accession>
<proteinExistence type="predicted"/>
<organism evidence="1">
    <name type="scientific">Mimiviridae sp. ChoanoV1</name>
    <dbReference type="NCBI Taxonomy" id="2596887"/>
    <lineage>
        <taxon>Viruses</taxon>
        <taxon>Varidnaviria</taxon>
        <taxon>Bamfordvirae</taxon>
        <taxon>Nucleocytoviricota</taxon>
        <taxon>Megaviricetes</taxon>
        <taxon>Imitervirales</taxon>
        <taxon>Schizomimiviridae</taxon>
    </lineage>
</organism>
<gene>
    <name evidence="1" type="ORF">3_11</name>
</gene>
<evidence type="ECO:0000313" key="1">
    <source>
        <dbReference type="EMBL" id="QDY52032.1"/>
    </source>
</evidence>
<name>A0A5B8IIA3_9VIRU</name>
<protein>
    <submittedName>
        <fullName evidence="1">Uncharacterized protein</fullName>
    </submittedName>
</protein>
<reference evidence="1" key="1">
    <citation type="submission" date="2018-11" db="EMBL/GenBank/DDBJ databases">
        <title>A distinct lineage of giant viruses engineers rhodopsin photosystems in predatory marine eukaryotes.</title>
        <authorList>
            <person name="Needham D.M."/>
            <person name="Yoshizawa S."/>
            <person name="Hosaka T."/>
            <person name="Poirier C."/>
            <person name="Choi C.-J."/>
            <person name="Hehenberger E."/>
            <person name="Irwin N.A.T."/>
            <person name="Wilken S."/>
            <person name="Yung C.-M."/>
            <person name="Bachy C."/>
            <person name="Kurihara R."/>
            <person name="Nakajima Y."/>
            <person name="Kojima K."/>
            <person name="Kimura-Someya T."/>
            <person name="Leonard G."/>
            <person name="Malmstrom R.R."/>
            <person name="Mende D."/>
            <person name="Olson D.K."/>
            <person name="Sudo Y."/>
            <person name="Sudek S."/>
            <person name="Richards T.A."/>
            <person name="DeLong E.F."/>
            <person name="Keeling P.J."/>
            <person name="Santoro A.E."/>
            <person name="Shirouzu M."/>
            <person name="Iwasaki W."/>
            <person name="Worden A.Z."/>
        </authorList>
    </citation>
    <scope>NUCLEOTIDE SEQUENCE</scope>
</reference>